<keyword evidence="3" id="KW-0862">Zinc</keyword>
<dbReference type="InterPro" id="IPR052224">
    <property type="entry name" value="THAP_domain_protein"/>
</dbReference>
<evidence type="ECO:0000259" key="6">
    <source>
        <dbReference type="PROSITE" id="PS50950"/>
    </source>
</evidence>
<dbReference type="GO" id="GO:0003677">
    <property type="term" value="F:DNA binding"/>
    <property type="evidence" value="ECO:0007669"/>
    <property type="project" value="UniProtKB-UniRule"/>
</dbReference>
<dbReference type="AlphaFoldDB" id="A0AAV8ZJ81"/>
<organism evidence="7 8">
    <name type="scientific">Rhamnusium bicolor</name>
    <dbReference type="NCBI Taxonomy" id="1586634"/>
    <lineage>
        <taxon>Eukaryota</taxon>
        <taxon>Metazoa</taxon>
        <taxon>Ecdysozoa</taxon>
        <taxon>Arthropoda</taxon>
        <taxon>Hexapoda</taxon>
        <taxon>Insecta</taxon>
        <taxon>Pterygota</taxon>
        <taxon>Neoptera</taxon>
        <taxon>Endopterygota</taxon>
        <taxon>Coleoptera</taxon>
        <taxon>Polyphaga</taxon>
        <taxon>Cucujiformia</taxon>
        <taxon>Chrysomeloidea</taxon>
        <taxon>Cerambycidae</taxon>
        <taxon>Lepturinae</taxon>
        <taxon>Rhagiini</taxon>
        <taxon>Rhamnusium</taxon>
    </lineage>
</organism>
<protein>
    <recommendedName>
        <fullName evidence="6">THAP-type domain-containing protein</fullName>
    </recommendedName>
</protein>
<dbReference type="Pfam" id="PF05485">
    <property type="entry name" value="THAP"/>
    <property type="match status" value="1"/>
</dbReference>
<dbReference type="SMART" id="SM00692">
    <property type="entry name" value="DM3"/>
    <property type="match status" value="1"/>
</dbReference>
<dbReference type="PROSITE" id="PS50950">
    <property type="entry name" value="ZF_THAP"/>
    <property type="match status" value="1"/>
</dbReference>
<feature type="domain" description="THAP-type" evidence="6">
    <location>
        <begin position="1"/>
        <end position="79"/>
    </location>
</feature>
<keyword evidence="8" id="KW-1185">Reference proteome</keyword>
<comment type="caution">
    <text evidence="7">The sequence shown here is derived from an EMBL/GenBank/DDBJ whole genome shotgun (WGS) entry which is preliminary data.</text>
</comment>
<dbReference type="EMBL" id="JANEYF010001524">
    <property type="protein sequence ID" value="KAJ8963596.1"/>
    <property type="molecule type" value="Genomic_DNA"/>
</dbReference>
<keyword evidence="1" id="KW-0479">Metal-binding</keyword>
<reference evidence="7" key="1">
    <citation type="journal article" date="2023" name="Insect Mol. Biol.">
        <title>Genome sequencing provides insights into the evolution of gene families encoding plant cell wall-degrading enzymes in longhorned beetles.</title>
        <authorList>
            <person name="Shin N.R."/>
            <person name="Okamura Y."/>
            <person name="Kirsch R."/>
            <person name="Pauchet Y."/>
        </authorList>
    </citation>
    <scope>NUCLEOTIDE SEQUENCE</scope>
    <source>
        <strain evidence="7">RBIC_L_NR</strain>
    </source>
</reference>
<gene>
    <name evidence="7" type="ORF">NQ314_005495</name>
</gene>
<proteinExistence type="predicted"/>
<evidence type="ECO:0000256" key="1">
    <source>
        <dbReference type="ARBA" id="ARBA00022723"/>
    </source>
</evidence>
<evidence type="ECO:0000313" key="7">
    <source>
        <dbReference type="EMBL" id="KAJ8963596.1"/>
    </source>
</evidence>
<evidence type="ECO:0000256" key="4">
    <source>
        <dbReference type="ARBA" id="ARBA00023125"/>
    </source>
</evidence>
<keyword evidence="2 5" id="KW-0863">Zinc-finger</keyword>
<evidence type="ECO:0000256" key="2">
    <source>
        <dbReference type="ARBA" id="ARBA00022771"/>
    </source>
</evidence>
<evidence type="ECO:0000313" key="8">
    <source>
        <dbReference type="Proteomes" id="UP001162156"/>
    </source>
</evidence>
<sequence length="269" mass="31160">MPGCSAFGSSNSASKGYVMKVFPRDPNRRKIWASKVKRVGWKPTNYSVLCEVHFEPDYWEINRVDGKRKLKVDAVPTIFSYSKIISKRKPPAVRIVNEPSSLQDTVEFEHELTDMEDSTPTNIIICHSPSSNSSSTSILNKVQKHEKLSEIVKLKRQIDRKNKTINTMKIKLQMKKCLQECKKSSELLNNIFHKDQINAIKRNKTNLMKWSNETIKEAIQLKFACGSSDYDLLRKRKYPLPFLRTVCRRLQGLKFAPGILYEVIEFFEN</sequence>
<dbReference type="SUPFAM" id="SSF57716">
    <property type="entry name" value="Glucocorticoid receptor-like (DNA-binding domain)"/>
    <property type="match status" value="1"/>
</dbReference>
<dbReference type="Proteomes" id="UP001162156">
    <property type="component" value="Unassembled WGS sequence"/>
</dbReference>
<name>A0AAV8ZJ81_9CUCU</name>
<accession>A0AAV8ZJ81</accession>
<dbReference type="GO" id="GO:0008270">
    <property type="term" value="F:zinc ion binding"/>
    <property type="evidence" value="ECO:0007669"/>
    <property type="project" value="UniProtKB-KW"/>
</dbReference>
<keyword evidence="4 5" id="KW-0238">DNA-binding</keyword>
<dbReference type="SMART" id="SM00980">
    <property type="entry name" value="THAP"/>
    <property type="match status" value="1"/>
</dbReference>
<dbReference type="PANTHER" id="PTHR46927:SF3">
    <property type="entry name" value="THAP-TYPE DOMAIN-CONTAINING PROTEIN"/>
    <property type="match status" value="1"/>
</dbReference>
<evidence type="ECO:0000256" key="3">
    <source>
        <dbReference type="ARBA" id="ARBA00022833"/>
    </source>
</evidence>
<dbReference type="PANTHER" id="PTHR46927">
    <property type="entry name" value="AGAP005574-PA"/>
    <property type="match status" value="1"/>
</dbReference>
<dbReference type="InterPro" id="IPR006612">
    <property type="entry name" value="THAP_Znf"/>
</dbReference>
<evidence type="ECO:0000256" key="5">
    <source>
        <dbReference type="PROSITE-ProRule" id="PRU00309"/>
    </source>
</evidence>